<dbReference type="Proteomes" id="UP000001732">
    <property type="component" value="Chromosome"/>
</dbReference>
<comment type="cofactor">
    <cofactor evidence="1">
        <name>thiamine diphosphate</name>
        <dbReference type="ChEBI" id="CHEBI:58937"/>
    </cofactor>
</comment>
<dbReference type="OrthoDB" id="9766715at2"/>
<dbReference type="GO" id="GO:0004739">
    <property type="term" value="F:pyruvate dehydrogenase (acetyl-transferring) activity"/>
    <property type="evidence" value="ECO:0007669"/>
    <property type="project" value="TreeGrafter"/>
</dbReference>
<dbReference type="PANTHER" id="PTHR11516">
    <property type="entry name" value="PYRUVATE DEHYDROGENASE E1 COMPONENT, ALPHA SUBUNIT BACTERIAL AND ORGANELLAR"/>
    <property type="match status" value="1"/>
</dbReference>
<organism evidence="5 6">
    <name type="scientific">Coprothermobacter proteolyticus (strain ATCC 35245 / DSM 5265 / OCM 4 / BT)</name>
    <dbReference type="NCBI Taxonomy" id="309798"/>
    <lineage>
        <taxon>Bacteria</taxon>
        <taxon>Pseudomonadati</taxon>
        <taxon>Coprothermobacterota</taxon>
        <taxon>Coprothermobacteria</taxon>
        <taxon>Coprothermobacterales</taxon>
        <taxon>Coprothermobacteraceae</taxon>
        <taxon>Coprothermobacter</taxon>
    </lineage>
</organism>
<dbReference type="EMBL" id="CP001145">
    <property type="protein sequence ID" value="ACI16884.1"/>
    <property type="molecule type" value="Genomic_DNA"/>
</dbReference>
<keyword evidence="2" id="KW-0560">Oxidoreductase</keyword>
<reference evidence="5 6" key="2">
    <citation type="journal article" date="2014" name="Genome Announc.">
        <title>Complete Genome Sequence of Coprothermobacter proteolyticus DSM 5265.</title>
        <authorList>
            <person name="Alexiev A."/>
            <person name="Coil D.A."/>
            <person name="Badger J.H."/>
            <person name="Enticknap J."/>
            <person name="Ward N."/>
            <person name="Robb F.T."/>
            <person name="Eisen J.A."/>
        </authorList>
    </citation>
    <scope>NUCLEOTIDE SEQUENCE [LARGE SCALE GENOMIC DNA]</scope>
    <source>
        <strain evidence="6">ATCC 35245 / DSM 5265 / OCM 4 / BT</strain>
    </source>
</reference>
<evidence type="ECO:0000313" key="5">
    <source>
        <dbReference type="EMBL" id="ACI16884.1"/>
    </source>
</evidence>
<evidence type="ECO:0000256" key="2">
    <source>
        <dbReference type="ARBA" id="ARBA00023002"/>
    </source>
</evidence>
<protein>
    <submittedName>
        <fullName evidence="5">TPP-dependent acetoin dehydrogenase alpha-subunit</fullName>
    </submittedName>
</protein>
<dbReference type="PANTHER" id="PTHR11516:SF60">
    <property type="entry name" value="PYRUVATE DEHYDROGENASE E1 COMPONENT SUBUNIT ALPHA"/>
    <property type="match status" value="1"/>
</dbReference>
<dbReference type="AlphaFoldDB" id="B5Y5Z3"/>
<gene>
    <name evidence="5" type="ordered locus">COPRO5265_1371</name>
</gene>
<dbReference type="HOGENOM" id="CLU_029393_5_0_9"/>
<evidence type="ECO:0000313" key="6">
    <source>
        <dbReference type="Proteomes" id="UP000001732"/>
    </source>
</evidence>
<proteinExistence type="predicted"/>
<dbReference type="SUPFAM" id="SSF52518">
    <property type="entry name" value="Thiamin diphosphate-binding fold (THDP-binding)"/>
    <property type="match status" value="1"/>
</dbReference>
<dbReference type="KEGG" id="cpo:COPRO5265_1371"/>
<dbReference type="STRING" id="309798.COPRO5265_1371"/>
<dbReference type="Pfam" id="PF00676">
    <property type="entry name" value="E1_dh"/>
    <property type="match status" value="1"/>
</dbReference>
<evidence type="ECO:0000256" key="3">
    <source>
        <dbReference type="ARBA" id="ARBA00023052"/>
    </source>
</evidence>
<sequence length="329" mass="36019">MLSNEDLMWMYRKLVLLRQAEERLVQLSNQGKVGTLLAGVGQEAIPVGAVKTMGSDDKWAPSHRGVCDMVVKDGVELKYVYAEVYGKATGYNKGKGGSMHLASYKDNVLNLVGIVGGGIPLATGSALAQKKQKTGGATLCFFGDGASNQGTFHESLNLAAVWKLPIVYVVQNNQYAMTTAASYAVSVKDISERAKGYGIPGMTVDGNDVLAVYEAVDEAMKRARQGEGPSLIECKTYRWYGHHAGAGADEQMGWIYRPAEEVEEWKAKDPIPRFEKKLVEQGVLDESKKKVVWDEVNAYIEEAVQFAESSPWPDPAEVYTDVFTDYIPS</sequence>
<dbReference type="InterPro" id="IPR029061">
    <property type="entry name" value="THDP-binding"/>
</dbReference>
<dbReference type="CDD" id="cd02000">
    <property type="entry name" value="TPP_E1_PDC_ADC_BCADC"/>
    <property type="match status" value="1"/>
</dbReference>
<reference evidence="6" key="1">
    <citation type="submission" date="2008-08" db="EMBL/GenBank/DDBJ databases">
        <title>The complete genome sequence of Coprothermobacter proteolyticus strain ATCC 5245 / DSM 5265 / BT.</title>
        <authorList>
            <person name="Dodson R.J."/>
            <person name="Durkin A.S."/>
            <person name="Wu M."/>
            <person name="Eisen J."/>
            <person name="Sutton G."/>
        </authorList>
    </citation>
    <scope>NUCLEOTIDE SEQUENCE [LARGE SCALE GENOMIC DNA]</scope>
    <source>
        <strain evidence="6">ATCC 35245 / DSM 5265 / OCM 4 / BT</strain>
    </source>
</reference>
<name>B5Y5Z3_COPPD</name>
<dbReference type="InterPro" id="IPR050642">
    <property type="entry name" value="PDH_E1_Alpha_Subunit"/>
</dbReference>
<dbReference type="InterPro" id="IPR001017">
    <property type="entry name" value="DH_E1"/>
</dbReference>
<evidence type="ECO:0000256" key="1">
    <source>
        <dbReference type="ARBA" id="ARBA00001964"/>
    </source>
</evidence>
<feature type="domain" description="Dehydrogenase E1 component" evidence="4">
    <location>
        <begin position="13"/>
        <end position="315"/>
    </location>
</feature>
<dbReference type="eggNOG" id="COG1071">
    <property type="taxonomic scope" value="Bacteria"/>
</dbReference>
<dbReference type="GO" id="GO:0006086">
    <property type="term" value="P:pyruvate decarboxylation to acetyl-CoA"/>
    <property type="evidence" value="ECO:0007669"/>
    <property type="project" value="TreeGrafter"/>
</dbReference>
<keyword evidence="3" id="KW-0786">Thiamine pyrophosphate</keyword>
<accession>B5Y5Z3</accession>
<keyword evidence="6" id="KW-1185">Reference proteome</keyword>
<dbReference type="RefSeq" id="WP_012543536.1">
    <property type="nucleotide sequence ID" value="NC_011295.1"/>
</dbReference>
<evidence type="ECO:0000259" key="4">
    <source>
        <dbReference type="Pfam" id="PF00676"/>
    </source>
</evidence>
<dbReference type="Gene3D" id="3.40.50.970">
    <property type="match status" value="1"/>
</dbReference>